<protein>
    <submittedName>
        <fullName evidence="1">Uncharacterized protein</fullName>
    </submittedName>
</protein>
<reference evidence="1" key="1">
    <citation type="submission" date="2020-08" db="EMBL/GenBank/DDBJ databases">
        <title>Multicomponent nature underlies the extraordinary mechanical properties of spider dragline silk.</title>
        <authorList>
            <person name="Kono N."/>
            <person name="Nakamura H."/>
            <person name="Mori M."/>
            <person name="Yoshida Y."/>
            <person name="Ohtoshi R."/>
            <person name="Malay A.D."/>
            <person name="Moran D.A.P."/>
            <person name="Tomita M."/>
            <person name="Numata K."/>
            <person name="Arakawa K."/>
        </authorList>
    </citation>
    <scope>NUCLEOTIDE SEQUENCE</scope>
</reference>
<proteinExistence type="predicted"/>
<sequence length="70" mass="7890">MIFELMLELIEHCSPIQSFNGVVPHTTLDAQLVAIVNELIPIVHCFTVWKICEAKFVQLPGTTAFPRTHT</sequence>
<dbReference type="Proteomes" id="UP000886998">
    <property type="component" value="Unassembled WGS sequence"/>
</dbReference>
<dbReference type="AlphaFoldDB" id="A0A8X6IB47"/>
<evidence type="ECO:0000313" key="2">
    <source>
        <dbReference type="Proteomes" id="UP000886998"/>
    </source>
</evidence>
<gene>
    <name evidence="1" type="ORF">TNIN_390451</name>
</gene>
<dbReference type="EMBL" id="BMAV01025058">
    <property type="protein sequence ID" value="GFS38074.1"/>
    <property type="molecule type" value="Genomic_DNA"/>
</dbReference>
<name>A0A8X6IB47_9ARAC</name>
<organism evidence="1 2">
    <name type="scientific">Trichonephila inaurata madagascariensis</name>
    <dbReference type="NCBI Taxonomy" id="2747483"/>
    <lineage>
        <taxon>Eukaryota</taxon>
        <taxon>Metazoa</taxon>
        <taxon>Ecdysozoa</taxon>
        <taxon>Arthropoda</taxon>
        <taxon>Chelicerata</taxon>
        <taxon>Arachnida</taxon>
        <taxon>Araneae</taxon>
        <taxon>Araneomorphae</taxon>
        <taxon>Entelegynae</taxon>
        <taxon>Araneoidea</taxon>
        <taxon>Nephilidae</taxon>
        <taxon>Trichonephila</taxon>
        <taxon>Trichonephila inaurata</taxon>
    </lineage>
</organism>
<evidence type="ECO:0000313" key="1">
    <source>
        <dbReference type="EMBL" id="GFS38074.1"/>
    </source>
</evidence>
<keyword evidence="2" id="KW-1185">Reference proteome</keyword>
<accession>A0A8X6IB47</accession>
<comment type="caution">
    <text evidence="1">The sequence shown here is derived from an EMBL/GenBank/DDBJ whole genome shotgun (WGS) entry which is preliminary data.</text>
</comment>